<dbReference type="Proteomes" id="UP000177152">
    <property type="component" value="Unassembled WGS sequence"/>
</dbReference>
<dbReference type="InterPro" id="IPR033524">
    <property type="entry name" value="Glu/Leu/Phe/Val_DH_AS"/>
</dbReference>
<dbReference type="InterPro" id="IPR046346">
    <property type="entry name" value="Aminoacid_DH-like_N_sf"/>
</dbReference>
<dbReference type="Gene3D" id="3.40.50.720">
    <property type="entry name" value="NAD(P)-binding Rossmann-like Domain"/>
    <property type="match status" value="1"/>
</dbReference>
<evidence type="ECO:0000256" key="5">
    <source>
        <dbReference type="PIRSR" id="PIRSR000185-2"/>
    </source>
</evidence>
<dbReference type="InterPro" id="IPR014362">
    <property type="entry name" value="Glu_DH"/>
</dbReference>
<keyword evidence="5" id="KW-0520">NAD</keyword>
<dbReference type="GO" id="GO:0006538">
    <property type="term" value="P:L-glutamate catabolic process"/>
    <property type="evidence" value="ECO:0007669"/>
    <property type="project" value="TreeGrafter"/>
</dbReference>
<evidence type="ECO:0000313" key="10">
    <source>
        <dbReference type="Proteomes" id="UP000177152"/>
    </source>
</evidence>
<feature type="domain" description="Glutamate/phenylalanine/leucine/valine/L-tryptophan dehydrogenase C-terminal" evidence="8">
    <location>
        <begin position="195"/>
        <end position="446"/>
    </location>
</feature>
<feature type="binding site" evidence="5">
    <location>
        <position position="234"/>
    </location>
    <ligand>
        <name>NAD(+)</name>
        <dbReference type="ChEBI" id="CHEBI:57540"/>
    </ligand>
</feature>
<evidence type="ECO:0000256" key="3">
    <source>
        <dbReference type="PIRNR" id="PIRNR000185"/>
    </source>
</evidence>
<evidence type="ECO:0000256" key="6">
    <source>
        <dbReference type="PIRSR" id="PIRSR000185-3"/>
    </source>
</evidence>
<dbReference type="SMART" id="SM00839">
    <property type="entry name" value="ELFV_dehydrog"/>
    <property type="match status" value="1"/>
</dbReference>
<dbReference type="AlphaFoldDB" id="A0A1G2K3R2"/>
<proteinExistence type="inferred from homology"/>
<dbReference type="PRINTS" id="PR00082">
    <property type="entry name" value="GLFDHDRGNASE"/>
</dbReference>
<dbReference type="SUPFAM" id="SSF51735">
    <property type="entry name" value="NAD(P)-binding Rossmann-fold domains"/>
    <property type="match status" value="1"/>
</dbReference>
<feature type="active site" description="Proton donor" evidence="4">
    <location>
        <position position="112"/>
    </location>
</feature>
<dbReference type="EMBL" id="MHQC01000044">
    <property type="protein sequence ID" value="OGZ94069.1"/>
    <property type="molecule type" value="Genomic_DNA"/>
</dbReference>
<reference evidence="9 10" key="1">
    <citation type="journal article" date="2016" name="Nat. Commun.">
        <title>Thousands of microbial genomes shed light on interconnected biogeochemical processes in an aquifer system.</title>
        <authorList>
            <person name="Anantharaman K."/>
            <person name="Brown C.T."/>
            <person name="Hug L.A."/>
            <person name="Sharon I."/>
            <person name="Castelle C.J."/>
            <person name="Probst A.J."/>
            <person name="Thomas B.C."/>
            <person name="Singh A."/>
            <person name="Wilkins M.J."/>
            <person name="Karaoz U."/>
            <person name="Brodie E.L."/>
            <person name="Williams K.H."/>
            <person name="Hubbard S.S."/>
            <person name="Banfield J.F."/>
        </authorList>
    </citation>
    <scope>NUCLEOTIDE SEQUENCE [LARGE SCALE GENOMIC DNA]</scope>
</reference>
<dbReference type="PROSITE" id="PS00074">
    <property type="entry name" value="GLFV_DEHYDROGENASE"/>
    <property type="match status" value="1"/>
</dbReference>
<dbReference type="InterPro" id="IPR006096">
    <property type="entry name" value="Glu/Leu/Phe/Val/Trp_DH_C"/>
</dbReference>
<dbReference type="Pfam" id="PF00208">
    <property type="entry name" value="ELFV_dehydrog"/>
    <property type="match status" value="1"/>
</dbReference>
<evidence type="ECO:0000259" key="8">
    <source>
        <dbReference type="SMART" id="SM00839"/>
    </source>
</evidence>
<evidence type="ECO:0000256" key="4">
    <source>
        <dbReference type="PIRSR" id="PIRSR000185-1"/>
    </source>
</evidence>
<dbReference type="PANTHER" id="PTHR11606:SF13">
    <property type="entry name" value="GLUTAMATE DEHYDROGENASE 1, MITOCHONDRIAL"/>
    <property type="match status" value="1"/>
</dbReference>
<dbReference type="InterPro" id="IPR033922">
    <property type="entry name" value="NAD_bind_Glu_DH"/>
</dbReference>
<dbReference type="InterPro" id="IPR006097">
    <property type="entry name" value="Glu/Leu/Phe/Val/Trp_DH_dimer"/>
</dbReference>
<keyword evidence="5" id="KW-0547">Nucleotide-binding</keyword>
<feature type="binding site" evidence="5">
    <location>
        <position position="202"/>
    </location>
    <ligand>
        <name>NAD(+)</name>
        <dbReference type="ChEBI" id="CHEBI:57540"/>
    </ligand>
</feature>
<accession>A0A1G2K3R2</accession>
<gene>
    <name evidence="9" type="ORF">A2633_03845</name>
</gene>
<comment type="caution">
    <text evidence="9">The sequence shown here is derived from an EMBL/GenBank/DDBJ whole genome shotgun (WGS) entry which is preliminary data.</text>
</comment>
<dbReference type="GO" id="GO:0000166">
    <property type="term" value="F:nucleotide binding"/>
    <property type="evidence" value="ECO:0007669"/>
    <property type="project" value="UniProtKB-KW"/>
</dbReference>
<feature type="binding site" evidence="5">
    <location>
        <position position="100"/>
    </location>
    <ligand>
        <name>substrate</name>
    </ligand>
</feature>
<dbReference type="GO" id="GO:0004352">
    <property type="term" value="F:glutamate dehydrogenase (NAD+) activity"/>
    <property type="evidence" value="ECO:0007669"/>
    <property type="project" value="TreeGrafter"/>
</dbReference>
<dbReference type="InterPro" id="IPR036291">
    <property type="entry name" value="NAD(P)-bd_dom_sf"/>
</dbReference>
<dbReference type="InterPro" id="IPR006095">
    <property type="entry name" value="Glu/Leu/Phe/Val/Trp_DH"/>
</dbReference>
<sequence>MATDLLKNIRSRIERAGGIGEFPDWYILELSGFKRRWSTDMVVDLTDPADPLKTKPESIKVVRVQHRTPDNSWITGGGWRHHPDVTLSQMESHAIEMSLKDWIIGIPHGGSKGGAAFDPRKVSQKDLLTIVLRIVSEAIEENIIGPYIDRWAPDVNTNPTIMKWIQDHYAYEMRKQGRPQPAAAVTGKPVQFGGMPGREEATGRGLHYALQTFRKNLDIKLPDEPTAVLQGFGNVGYNFAKLAKEFGIRIVGVQDQYGGFYHPDFSIDELFKYVNENPRRTVAGFHEVCKGDPINSPEELFAKKCDIAVPAALEEAITPEVAKNFGARILLEGANGPTLPESDPILEDKGVIVIPDIYANAGGVTVSYFEWEQDTHIRPFDPMLEPPKERDAGLVFSALQGAFSRNGKNIIQLRNTIKEGRKPITYRLASYIYAMNRVFPIFEVKRRKN</sequence>
<comment type="similarity">
    <text evidence="1 3 7">Belongs to the Glu/Leu/Phe/Val dehydrogenases family.</text>
</comment>
<evidence type="ECO:0000256" key="7">
    <source>
        <dbReference type="RuleBase" id="RU004417"/>
    </source>
</evidence>
<protein>
    <recommendedName>
        <fullName evidence="3">Glutamate dehydrogenase</fullName>
    </recommendedName>
</protein>
<evidence type="ECO:0000256" key="2">
    <source>
        <dbReference type="ARBA" id="ARBA00023002"/>
    </source>
</evidence>
<dbReference type="CDD" id="cd01076">
    <property type="entry name" value="NAD_bind_1_Glu_DH"/>
    <property type="match status" value="1"/>
</dbReference>
<feature type="binding site" evidence="5">
    <location>
        <position position="367"/>
    </location>
    <ligand>
        <name>substrate</name>
    </ligand>
</feature>
<dbReference type="SUPFAM" id="SSF53223">
    <property type="entry name" value="Aminoacid dehydrogenase-like, N-terminal domain"/>
    <property type="match status" value="1"/>
</dbReference>
<organism evidence="9 10">
    <name type="scientific">Candidatus Sungbacteria bacterium RIFCSPHIGHO2_01_FULL_47_32</name>
    <dbReference type="NCBI Taxonomy" id="1802264"/>
    <lineage>
        <taxon>Bacteria</taxon>
        <taxon>Candidatus Sungiibacteriota</taxon>
    </lineage>
</organism>
<dbReference type="PANTHER" id="PTHR11606">
    <property type="entry name" value="GLUTAMATE DEHYDROGENASE"/>
    <property type="match status" value="1"/>
</dbReference>
<name>A0A1G2K3R2_9BACT</name>
<feature type="site" description="Important for catalysis" evidence="6">
    <location>
        <position position="154"/>
    </location>
</feature>
<evidence type="ECO:0000313" key="9">
    <source>
        <dbReference type="EMBL" id="OGZ94069.1"/>
    </source>
</evidence>
<dbReference type="Pfam" id="PF02812">
    <property type="entry name" value="ELFV_dehydrog_N"/>
    <property type="match status" value="1"/>
</dbReference>
<evidence type="ECO:0000256" key="1">
    <source>
        <dbReference type="ARBA" id="ARBA00006382"/>
    </source>
</evidence>
<dbReference type="Gene3D" id="3.40.50.10860">
    <property type="entry name" value="Leucine Dehydrogenase, chain A, domain 1"/>
    <property type="match status" value="1"/>
</dbReference>
<keyword evidence="2 3" id="KW-0560">Oxidoreductase</keyword>
<dbReference type="PIRSF" id="PIRSF000185">
    <property type="entry name" value="Glu_DH"/>
    <property type="match status" value="1"/>
</dbReference>